<dbReference type="InterPro" id="IPR002347">
    <property type="entry name" value="SDR_fam"/>
</dbReference>
<dbReference type="PROSITE" id="PS00061">
    <property type="entry name" value="ADH_SHORT"/>
    <property type="match status" value="1"/>
</dbReference>
<dbReference type="SMART" id="SM00822">
    <property type="entry name" value="PKS_KR"/>
    <property type="match status" value="1"/>
</dbReference>
<keyword evidence="4" id="KW-1185">Reference proteome</keyword>
<evidence type="ECO:0000259" key="2">
    <source>
        <dbReference type="SMART" id="SM00822"/>
    </source>
</evidence>
<dbReference type="OMA" id="IMHHMPI"/>
<name>A0A0L0DAG2_THETB</name>
<evidence type="ECO:0000313" key="3">
    <source>
        <dbReference type="EMBL" id="KNC49332.1"/>
    </source>
</evidence>
<dbReference type="STRING" id="461836.A0A0L0DAG2"/>
<dbReference type="InterPro" id="IPR020904">
    <property type="entry name" value="Sc_DH/Rdtase_CS"/>
</dbReference>
<organism evidence="3 4">
    <name type="scientific">Thecamonas trahens ATCC 50062</name>
    <dbReference type="NCBI Taxonomy" id="461836"/>
    <lineage>
        <taxon>Eukaryota</taxon>
        <taxon>Apusozoa</taxon>
        <taxon>Apusomonadida</taxon>
        <taxon>Apusomonadidae</taxon>
        <taxon>Thecamonas</taxon>
    </lineage>
</organism>
<dbReference type="InterPro" id="IPR051911">
    <property type="entry name" value="SDR_oxidoreductase"/>
</dbReference>
<dbReference type="EMBL" id="GL349454">
    <property type="protein sequence ID" value="KNC49332.1"/>
    <property type="molecule type" value="Genomic_DNA"/>
</dbReference>
<dbReference type="InterPro" id="IPR057326">
    <property type="entry name" value="KR_dom"/>
</dbReference>
<dbReference type="eggNOG" id="KOG1205">
    <property type="taxonomic scope" value="Eukaryota"/>
</dbReference>
<accession>A0A0L0DAG2</accession>
<evidence type="ECO:0000256" key="1">
    <source>
        <dbReference type="RuleBase" id="RU000363"/>
    </source>
</evidence>
<sequence>MSKVIFVTGATSGFGKLITETLSAQGHTIIATGRNLEGKNAEAAAELRALANVHVVELDATSTESVDAAVAAGIAAAGPIDVVINNAGAGIGAGLTEAVTPEQLAQQLDVNVVGVHRVVRAVLPGLRAQGSGHIINISSIVGRKVLPFMSAYVASKYALEAYSEALRYEVGQLGIIVSVVEPGGFGTNFFGAMSSAADSERAASYGEEISSFPAKFFDGFSKAVTAEDAPSPQLVADAVSGLIEAGKDRQFRTVVDPLNGGSPDLVNINEVAEESAKATYNAIGLPHLFN</sequence>
<dbReference type="AlphaFoldDB" id="A0A0L0DAG2"/>
<reference evidence="3 4" key="1">
    <citation type="submission" date="2010-05" db="EMBL/GenBank/DDBJ databases">
        <title>The Genome Sequence of Thecamonas trahens ATCC 50062.</title>
        <authorList>
            <consortium name="The Broad Institute Genome Sequencing Platform"/>
            <person name="Russ C."/>
            <person name="Cuomo C."/>
            <person name="Shea T."/>
            <person name="Young S.K."/>
            <person name="Zeng Q."/>
            <person name="Koehrsen M."/>
            <person name="Haas B."/>
            <person name="Borodovsky M."/>
            <person name="Guigo R."/>
            <person name="Alvarado L."/>
            <person name="Berlin A."/>
            <person name="Bochicchio J."/>
            <person name="Borenstein D."/>
            <person name="Chapman S."/>
            <person name="Chen Z."/>
            <person name="Freedman E."/>
            <person name="Gellesch M."/>
            <person name="Goldberg J."/>
            <person name="Griggs A."/>
            <person name="Gujja S."/>
            <person name="Heilman E."/>
            <person name="Heiman D."/>
            <person name="Hepburn T."/>
            <person name="Howarth C."/>
            <person name="Jen D."/>
            <person name="Larson L."/>
            <person name="Mehta T."/>
            <person name="Park D."/>
            <person name="Pearson M."/>
            <person name="Roberts A."/>
            <person name="Saif S."/>
            <person name="Shenoy N."/>
            <person name="Sisk P."/>
            <person name="Stolte C."/>
            <person name="Sykes S."/>
            <person name="Thomson T."/>
            <person name="Walk T."/>
            <person name="White J."/>
            <person name="Yandava C."/>
            <person name="Burger G."/>
            <person name="Gray M.W."/>
            <person name="Holland P.W.H."/>
            <person name="King N."/>
            <person name="Lang F.B.F."/>
            <person name="Roger A.J."/>
            <person name="Ruiz-Trillo I."/>
            <person name="Lander E."/>
            <person name="Nusbaum C."/>
        </authorList>
    </citation>
    <scope>NUCLEOTIDE SEQUENCE [LARGE SCALE GENOMIC DNA]</scope>
    <source>
        <strain evidence="3 4">ATCC 50062</strain>
    </source>
</reference>
<dbReference type="PRINTS" id="PR00081">
    <property type="entry name" value="GDHRDH"/>
</dbReference>
<comment type="similarity">
    <text evidence="1">Belongs to the short-chain dehydrogenases/reductases (SDR) family.</text>
</comment>
<dbReference type="PANTHER" id="PTHR43976">
    <property type="entry name" value="SHORT CHAIN DEHYDROGENASE"/>
    <property type="match status" value="1"/>
</dbReference>
<dbReference type="Gene3D" id="3.40.50.720">
    <property type="entry name" value="NAD(P)-binding Rossmann-like Domain"/>
    <property type="match status" value="1"/>
</dbReference>
<dbReference type="InterPro" id="IPR036291">
    <property type="entry name" value="NAD(P)-bd_dom_sf"/>
</dbReference>
<evidence type="ECO:0000313" key="4">
    <source>
        <dbReference type="Proteomes" id="UP000054408"/>
    </source>
</evidence>
<feature type="domain" description="Ketoreductase" evidence="2">
    <location>
        <begin position="3"/>
        <end position="188"/>
    </location>
</feature>
<dbReference type="PANTHER" id="PTHR43976:SF9">
    <property type="entry name" value="OXIDOREDUCTASE"/>
    <property type="match status" value="1"/>
</dbReference>
<dbReference type="OrthoDB" id="1274115at2759"/>
<dbReference type="PRINTS" id="PR00080">
    <property type="entry name" value="SDRFAMILY"/>
</dbReference>
<dbReference type="Pfam" id="PF00106">
    <property type="entry name" value="adh_short"/>
    <property type="match status" value="1"/>
</dbReference>
<dbReference type="Proteomes" id="UP000054408">
    <property type="component" value="Unassembled WGS sequence"/>
</dbReference>
<proteinExistence type="inferred from homology"/>
<dbReference type="GeneID" id="25564763"/>
<protein>
    <submittedName>
        <fullName evidence="3">Short-chain dehydrogenase/reductase SDR</fullName>
    </submittedName>
</protein>
<dbReference type="RefSeq" id="XP_013758040.1">
    <property type="nucleotide sequence ID" value="XM_013902586.1"/>
</dbReference>
<gene>
    <name evidence="3" type="ORF">AMSG_05331</name>
</gene>
<dbReference type="SUPFAM" id="SSF51735">
    <property type="entry name" value="NAD(P)-binding Rossmann-fold domains"/>
    <property type="match status" value="1"/>
</dbReference>